<evidence type="ECO:0000256" key="2">
    <source>
        <dbReference type="ARBA" id="ARBA00022475"/>
    </source>
</evidence>
<feature type="transmembrane region" description="Helical" evidence="6">
    <location>
        <begin position="368"/>
        <end position="387"/>
    </location>
</feature>
<feature type="transmembrane region" description="Helical" evidence="6">
    <location>
        <begin position="303"/>
        <end position="330"/>
    </location>
</feature>
<feature type="transmembrane region" description="Helical" evidence="6">
    <location>
        <begin position="86"/>
        <end position="103"/>
    </location>
</feature>
<dbReference type="EMBL" id="FIGO01000010">
    <property type="protein sequence ID" value="CYV01264.1"/>
    <property type="molecule type" value="Genomic_DNA"/>
</dbReference>
<evidence type="ECO:0000313" key="7">
    <source>
        <dbReference type="EMBL" id="CYU91604.1"/>
    </source>
</evidence>
<feature type="transmembrane region" description="Helical" evidence="6">
    <location>
        <begin position="171"/>
        <end position="188"/>
    </location>
</feature>
<proteinExistence type="predicted"/>
<dbReference type="PANTHER" id="PTHR30250:SF11">
    <property type="entry name" value="O-ANTIGEN TRANSPORTER-RELATED"/>
    <property type="match status" value="1"/>
</dbReference>
<dbReference type="Proteomes" id="UP000073485">
    <property type="component" value="Unassembled WGS sequence"/>
</dbReference>
<evidence type="ECO:0000313" key="8">
    <source>
        <dbReference type="EMBL" id="CYU96834.1"/>
    </source>
</evidence>
<evidence type="ECO:0000256" key="6">
    <source>
        <dbReference type="SAM" id="Phobius"/>
    </source>
</evidence>
<evidence type="ECO:0000313" key="11">
    <source>
        <dbReference type="Proteomes" id="UP000073485"/>
    </source>
</evidence>
<dbReference type="Proteomes" id="UP000072530">
    <property type="component" value="Unassembled WGS sequence"/>
</dbReference>
<feature type="transmembrane region" description="Helical" evidence="6">
    <location>
        <begin position="209"/>
        <end position="232"/>
    </location>
</feature>
<feature type="transmembrane region" description="Helical" evidence="6">
    <location>
        <begin position="336"/>
        <end position="356"/>
    </location>
</feature>
<dbReference type="InterPro" id="IPR050833">
    <property type="entry name" value="Poly_Biosynth_Transport"/>
</dbReference>
<feature type="transmembrane region" description="Helical" evidence="6">
    <location>
        <begin position="145"/>
        <end position="165"/>
    </location>
</feature>
<organism evidence="8 10">
    <name type="scientific">Streptococcus suis</name>
    <dbReference type="NCBI Taxonomy" id="1307"/>
    <lineage>
        <taxon>Bacteria</taxon>
        <taxon>Bacillati</taxon>
        <taxon>Bacillota</taxon>
        <taxon>Bacilli</taxon>
        <taxon>Lactobacillales</taxon>
        <taxon>Streptococcaceae</taxon>
        <taxon>Streptococcus</taxon>
    </lineage>
</organism>
<evidence type="ECO:0000256" key="4">
    <source>
        <dbReference type="ARBA" id="ARBA00022989"/>
    </source>
</evidence>
<dbReference type="PANTHER" id="PTHR30250">
    <property type="entry name" value="PST FAMILY PREDICTED COLANIC ACID TRANSPORTER"/>
    <property type="match status" value="1"/>
</dbReference>
<keyword evidence="4 6" id="KW-1133">Transmembrane helix</keyword>
<evidence type="ECO:0000256" key="3">
    <source>
        <dbReference type="ARBA" id="ARBA00022692"/>
    </source>
</evidence>
<protein>
    <submittedName>
        <fullName evidence="8">Polysaccharide biosynthesis protein</fullName>
    </submittedName>
</protein>
<dbReference type="EMBL" id="FIGG01000008">
    <property type="protein sequence ID" value="CYU96834.1"/>
    <property type="molecule type" value="Genomic_DNA"/>
</dbReference>
<dbReference type="RefSeq" id="WP_228476732.1">
    <property type="nucleotide sequence ID" value="NZ_CEDH01000006.1"/>
</dbReference>
<dbReference type="EMBL" id="FIGH01000016">
    <property type="protein sequence ID" value="CYU91604.1"/>
    <property type="molecule type" value="Genomic_DNA"/>
</dbReference>
<evidence type="ECO:0000313" key="10">
    <source>
        <dbReference type="Proteomes" id="UP000072530"/>
    </source>
</evidence>
<dbReference type="AlphaFoldDB" id="A0A0Z8GDN4"/>
<accession>A0A0Z8GDN4</accession>
<gene>
    <name evidence="8" type="primary">rgpX3</name>
    <name evidence="7" type="ORF">ERS132392_02248</name>
    <name evidence="8" type="ORF">ERS132393_01761</name>
    <name evidence="9" type="ORF">ERS132410_01668</name>
</gene>
<name>A0A0Z8GDN4_STRSU</name>
<comment type="subcellular location">
    <subcellularLocation>
        <location evidence="1">Cell membrane</location>
        <topology evidence="1">Multi-pass membrane protein</topology>
    </subcellularLocation>
</comment>
<evidence type="ECO:0000256" key="1">
    <source>
        <dbReference type="ARBA" id="ARBA00004651"/>
    </source>
</evidence>
<evidence type="ECO:0000256" key="5">
    <source>
        <dbReference type="ARBA" id="ARBA00023136"/>
    </source>
</evidence>
<feature type="transmembrane region" description="Helical" evidence="6">
    <location>
        <begin position="46"/>
        <end position="65"/>
    </location>
</feature>
<evidence type="ECO:0000313" key="12">
    <source>
        <dbReference type="Proteomes" id="UP000074664"/>
    </source>
</evidence>
<feature type="transmembrane region" description="Helical" evidence="6">
    <location>
        <begin position="12"/>
        <end position="34"/>
    </location>
</feature>
<dbReference type="GO" id="GO:0005886">
    <property type="term" value="C:plasma membrane"/>
    <property type="evidence" value="ECO:0007669"/>
    <property type="project" value="UniProtKB-SubCell"/>
</dbReference>
<sequence>MSSINKNVSRNKIYFWNLLGNVFASGVSVLYLMVVSRLLSADMADQFSLASSIGSLWIVIGLFQVRNFQGTDVNGKYTLRDYFQTRVVTIGLMLVTIVPYLYIIGNGEYSAELVTLTILFLLYRTGDALSDVFQGFLQQIGRLDIAGMLMTYRYLISIIIFYVALSLTKSINFAIICLIIFTFFYIILIEGYFVKQNTYFAWRMILEKWNWVGIINILKACFPLFINGYLLLSVLNQPKIVIEKGMQLGLLETGIQRDFNILFMPVFFMSMCILVIRPQITNMAYLWGKRDYAQFSLSLKKMFLALGVVGGGSVIASNVIGIPILSLVFGVDLSKYVFELTILVLSGTLYSIAIAIENVLTIFRKHSTLVMTYLFIFFLSSVIYQPLIFKFGIMGASVAFTIVMGVYTLGAITTYWIVINRERGRNV</sequence>
<reference evidence="10 11" key="1">
    <citation type="submission" date="2016-02" db="EMBL/GenBank/DDBJ databases">
        <authorList>
            <consortium name="Pathogen Informatics"/>
        </authorList>
    </citation>
    <scope>NUCLEOTIDE SEQUENCE [LARGE SCALE GENOMIC DNA]</scope>
    <source>
        <strain evidence="7 12">LSS30</strain>
        <strain evidence="8 10">LSS31</strain>
        <strain evidence="9 11">LSS48</strain>
    </source>
</reference>
<keyword evidence="2" id="KW-1003">Cell membrane</keyword>
<dbReference type="Proteomes" id="UP000074664">
    <property type="component" value="Unassembled WGS sequence"/>
</dbReference>
<evidence type="ECO:0000313" key="9">
    <source>
        <dbReference type="EMBL" id="CYV01264.1"/>
    </source>
</evidence>
<keyword evidence="5 6" id="KW-0472">Membrane</keyword>
<feature type="transmembrane region" description="Helical" evidence="6">
    <location>
        <begin position="393"/>
        <end position="418"/>
    </location>
</feature>
<keyword evidence="3 6" id="KW-0812">Transmembrane</keyword>